<dbReference type="CDD" id="cd17039">
    <property type="entry name" value="Ubl_ubiquitin_like"/>
    <property type="match status" value="1"/>
</dbReference>
<name>A0A8C4E8X3_DICLA</name>
<dbReference type="SUPFAM" id="SSF54236">
    <property type="entry name" value="Ubiquitin-like"/>
    <property type="match status" value="1"/>
</dbReference>
<evidence type="ECO:0000259" key="1">
    <source>
        <dbReference type="PROSITE" id="PS50053"/>
    </source>
</evidence>
<dbReference type="Proteomes" id="UP000694389">
    <property type="component" value="Unassembled WGS sequence"/>
</dbReference>
<protein>
    <recommendedName>
        <fullName evidence="1">Ubiquitin-like domain-containing protein</fullName>
    </recommendedName>
</protein>
<dbReference type="GeneTree" id="ENSGT00940000177580"/>
<keyword evidence="3" id="KW-1185">Reference proteome</keyword>
<dbReference type="InterPro" id="IPR000626">
    <property type="entry name" value="Ubiquitin-like_dom"/>
</dbReference>
<accession>A0A8C4E8X3</accession>
<dbReference type="AlphaFoldDB" id="A0A8C4E8X3"/>
<feature type="domain" description="Ubiquitin-like" evidence="1">
    <location>
        <begin position="30"/>
        <end position="83"/>
    </location>
</feature>
<dbReference type="PROSITE" id="PS50053">
    <property type="entry name" value="UBIQUITIN_2"/>
    <property type="match status" value="1"/>
</dbReference>
<dbReference type="InterPro" id="IPR029071">
    <property type="entry name" value="Ubiquitin-like_domsf"/>
</dbReference>
<dbReference type="Gene3D" id="3.10.20.90">
    <property type="entry name" value="Phosphatidylinositol 3-kinase Catalytic Subunit, Chain A, domain 1"/>
    <property type="match status" value="1"/>
</dbReference>
<dbReference type="Ensembl" id="ENSDLAT00005014361.2">
    <property type="protein sequence ID" value="ENSDLAP00005013161.1"/>
    <property type="gene ID" value="ENSDLAG00005006683.2"/>
</dbReference>
<evidence type="ECO:0000313" key="2">
    <source>
        <dbReference type="Ensembl" id="ENSDLAP00005013161.1"/>
    </source>
</evidence>
<evidence type="ECO:0000313" key="3">
    <source>
        <dbReference type="Proteomes" id="UP000694389"/>
    </source>
</evidence>
<dbReference type="Ensembl" id="ENSDLAT00005075350.1">
    <property type="protein sequence ID" value="ENSDLAP00005074549.1"/>
    <property type="gene ID" value="ENSDLAG00005034269.1"/>
</dbReference>
<organism evidence="2 3">
    <name type="scientific">Dicentrarchus labrax</name>
    <name type="common">European seabass</name>
    <name type="synonym">Morone labrax</name>
    <dbReference type="NCBI Taxonomy" id="13489"/>
    <lineage>
        <taxon>Eukaryota</taxon>
        <taxon>Metazoa</taxon>
        <taxon>Chordata</taxon>
        <taxon>Craniata</taxon>
        <taxon>Vertebrata</taxon>
        <taxon>Euteleostomi</taxon>
        <taxon>Actinopterygii</taxon>
        <taxon>Neopterygii</taxon>
        <taxon>Teleostei</taxon>
        <taxon>Neoteleostei</taxon>
        <taxon>Acanthomorphata</taxon>
        <taxon>Eupercaria</taxon>
        <taxon>Moronidae</taxon>
        <taxon>Dicentrarchus</taxon>
    </lineage>
</organism>
<reference evidence="2" key="1">
    <citation type="submission" date="2025-05" db="UniProtKB">
        <authorList>
            <consortium name="Ensembl"/>
        </authorList>
    </citation>
    <scope>IDENTIFICATION</scope>
</reference>
<sequence>MKIQVKVNGPRGEEKVIDLCDSEEQLKRFTVMQLKEKITKELVIGEDIRMVFRTEQLQESSLLLSYGIKHLSTIHTLLMLPGGI</sequence>
<proteinExistence type="predicted"/>